<sequence>MANLPHYLYLHLGERRIHLWERLIRRALAISDHHGPAMPCAALSSRIEDELRRISLYLPPPSQLVARLSSSEVSRLGFCLRESDVGKKLFRLNFDWKAITKTIGANFIDKQEANFETKFQQEASPA</sequence>
<organism evidence="1">
    <name type="scientific">Oryza sativa subsp. japonica</name>
    <name type="common">Rice</name>
    <dbReference type="NCBI Taxonomy" id="39947"/>
    <lineage>
        <taxon>Eukaryota</taxon>
        <taxon>Viridiplantae</taxon>
        <taxon>Streptophyta</taxon>
        <taxon>Embryophyta</taxon>
        <taxon>Tracheophyta</taxon>
        <taxon>Spermatophyta</taxon>
        <taxon>Magnoliopsida</taxon>
        <taxon>Liliopsida</taxon>
        <taxon>Poales</taxon>
        <taxon>Poaceae</taxon>
        <taxon>BOP clade</taxon>
        <taxon>Oryzoideae</taxon>
        <taxon>Oryzeae</taxon>
        <taxon>Oryzinae</taxon>
        <taxon>Oryza</taxon>
        <taxon>Oryza sativa</taxon>
    </lineage>
</organism>
<protein>
    <submittedName>
        <fullName evidence="1">Uncharacterized protein</fullName>
    </submittedName>
</protein>
<dbReference type="AlphaFoldDB" id="Q338R5"/>
<reference evidence="1" key="1">
    <citation type="journal article" date="2003" name="Science">
        <title>In-depth view of structure, activity, and evolution of rice chromosome 10.</title>
        <authorList>
            <consortium name="Rice Chromosome 10 Sequencing Consortium"/>
        </authorList>
    </citation>
    <scope>NUCLEOTIDE SEQUENCE [LARGE SCALE GENOMIC DNA]</scope>
</reference>
<gene>
    <name evidence="1" type="ordered locus">LOC_Os10g24840</name>
</gene>
<proteinExistence type="predicted"/>
<evidence type="ECO:0000313" key="1">
    <source>
        <dbReference type="EMBL" id="ABB47467.1"/>
    </source>
</evidence>
<dbReference type="EMBL" id="DP000086">
    <property type="protein sequence ID" value="ABB47467.1"/>
    <property type="molecule type" value="Genomic_DNA"/>
</dbReference>
<name>Q338R5_ORYSJ</name>
<reference evidence="1" key="3">
    <citation type="submission" date="2006-07" db="EMBL/GenBank/DDBJ databases">
        <authorList>
            <person name="Buell R."/>
        </authorList>
    </citation>
    <scope>NUCLEOTIDE SEQUENCE</scope>
</reference>
<reference evidence="1" key="2">
    <citation type="submission" date="2003-05" db="EMBL/GenBank/DDBJ databases">
        <authorList>
            <person name="Buell C.R."/>
            <person name="Wing R.A."/>
            <person name="McCombie W.R."/>
            <person name="Messing J."/>
            <person name="Yuan Q."/>
            <person name="Ouyang S."/>
        </authorList>
    </citation>
    <scope>NUCLEOTIDE SEQUENCE</scope>
</reference>
<accession>Q338R5</accession>